<gene>
    <name evidence="2" type="ORF">PCOR1329_LOCUS2648</name>
</gene>
<evidence type="ECO:0000256" key="1">
    <source>
        <dbReference type="SAM" id="MobiDB-lite"/>
    </source>
</evidence>
<dbReference type="InterPro" id="IPR052356">
    <property type="entry name" value="Thiol_S-MT"/>
</dbReference>
<dbReference type="EMBL" id="CAUYUJ010000670">
    <property type="protein sequence ID" value="CAK0791858.1"/>
    <property type="molecule type" value="Genomic_DNA"/>
</dbReference>
<organism evidence="2 3">
    <name type="scientific">Prorocentrum cordatum</name>
    <dbReference type="NCBI Taxonomy" id="2364126"/>
    <lineage>
        <taxon>Eukaryota</taxon>
        <taxon>Sar</taxon>
        <taxon>Alveolata</taxon>
        <taxon>Dinophyceae</taxon>
        <taxon>Prorocentrales</taxon>
        <taxon>Prorocentraceae</taxon>
        <taxon>Prorocentrum</taxon>
    </lineage>
</organism>
<evidence type="ECO:0000313" key="3">
    <source>
        <dbReference type="Proteomes" id="UP001189429"/>
    </source>
</evidence>
<dbReference type="PANTHER" id="PTHR45036:SF1">
    <property type="entry name" value="METHYLTRANSFERASE LIKE 7A"/>
    <property type="match status" value="1"/>
</dbReference>
<sequence length="148" mass="15732">MIRAPGGRGGGLERVMCSVDSVLATVSQIRRVPRPGGRYVFTEHVAAPEGSWLQAAQWATDPLQRCLAGGCRPTREPRRGRAAPAGMLATCSAGGPRCSAIFEGFLGGRRRWVGGRSIRRGLTRPPTGATHPRPTSQAQQCDEIACPA</sequence>
<accession>A0ABN9PNC4</accession>
<name>A0ABN9PNC4_9DINO</name>
<dbReference type="Proteomes" id="UP001189429">
    <property type="component" value="Unassembled WGS sequence"/>
</dbReference>
<feature type="region of interest" description="Disordered" evidence="1">
    <location>
        <begin position="117"/>
        <end position="141"/>
    </location>
</feature>
<dbReference type="PANTHER" id="PTHR45036">
    <property type="entry name" value="METHYLTRANSFERASE LIKE 7B"/>
    <property type="match status" value="1"/>
</dbReference>
<keyword evidence="3" id="KW-1185">Reference proteome</keyword>
<protein>
    <submittedName>
        <fullName evidence="2">Uncharacterized protein</fullName>
    </submittedName>
</protein>
<dbReference type="InterPro" id="IPR029063">
    <property type="entry name" value="SAM-dependent_MTases_sf"/>
</dbReference>
<evidence type="ECO:0000313" key="2">
    <source>
        <dbReference type="EMBL" id="CAK0791858.1"/>
    </source>
</evidence>
<reference evidence="2" key="1">
    <citation type="submission" date="2023-10" db="EMBL/GenBank/DDBJ databases">
        <authorList>
            <person name="Chen Y."/>
            <person name="Shah S."/>
            <person name="Dougan E. K."/>
            <person name="Thang M."/>
            <person name="Chan C."/>
        </authorList>
    </citation>
    <scope>NUCLEOTIDE SEQUENCE [LARGE SCALE GENOMIC DNA]</scope>
</reference>
<dbReference type="SUPFAM" id="SSF53335">
    <property type="entry name" value="S-adenosyl-L-methionine-dependent methyltransferases"/>
    <property type="match status" value="1"/>
</dbReference>
<comment type="caution">
    <text evidence="2">The sequence shown here is derived from an EMBL/GenBank/DDBJ whole genome shotgun (WGS) entry which is preliminary data.</text>
</comment>
<proteinExistence type="predicted"/>